<feature type="compositionally biased region" description="Basic and acidic residues" evidence="3">
    <location>
        <begin position="749"/>
        <end position="781"/>
    </location>
</feature>
<feature type="compositionally biased region" description="Polar residues" evidence="3">
    <location>
        <begin position="20"/>
        <end position="36"/>
    </location>
</feature>
<feature type="region of interest" description="Disordered" evidence="3">
    <location>
        <begin position="355"/>
        <end position="408"/>
    </location>
</feature>
<feature type="region of interest" description="Disordered" evidence="3">
    <location>
        <begin position="882"/>
        <end position="981"/>
    </location>
</feature>
<proteinExistence type="predicted"/>
<dbReference type="GeneID" id="37200509"/>
<keyword evidence="6" id="KW-1185">Reference proteome</keyword>
<dbReference type="PANTHER" id="PTHR13037">
    <property type="entry name" value="FORMIN"/>
    <property type="match status" value="1"/>
</dbReference>
<evidence type="ECO:0000256" key="1">
    <source>
        <dbReference type="ARBA" id="ARBA00022581"/>
    </source>
</evidence>
<accession>A0A395I5K8</accession>
<keyword evidence="1" id="KW-0945">Host-virus interaction</keyword>
<gene>
    <name evidence="5" type="ORF">BO97DRAFT_412117</name>
</gene>
<feature type="compositionally biased region" description="Pro residues" evidence="3">
    <location>
        <begin position="210"/>
        <end position="222"/>
    </location>
</feature>
<feature type="region of interest" description="Disordered" evidence="3">
    <location>
        <begin position="205"/>
        <end position="225"/>
    </location>
</feature>
<dbReference type="OrthoDB" id="4339014at2759"/>
<protein>
    <recommendedName>
        <fullName evidence="4">t-SNARE coiled-coil homology domain-containing protein</fullName>
    </recommendedName>
</protein>
<dbReference type="Proteomes" id="UP000248961">
    <property type="component" value="Unassembled WGS sequence"/>
</dbReference>
<feature type="compositionally biased region" description="Polar residues" evidence="3">
    <location>
        <begin position="885"/>
        <end position="894"/>
    </location>
</feature>
<feature type="compositionally biased region" description="Basic and acidic residues" evidence="3">
    <location>
        <begin position="962"/>
        <end position="971"/>
    </location>
</feature>
<dbReference type="InterPro" id="IPR000727">
    <property type="entry name" value="T_SNARE_dom"/>
</dbReference>
<keyword evidence="2" id="KW-0175">Coiled coil</keyword>
<evidence type="ECO:0000256" key="3">
    <source>
        <dbReference type="SAM" id="MobiDB-lite"/>
    </source>
</evidence>
<feature type="compositionally biased region" description="Basic and acidic residues" evidence="3">
    <location>
        <begin position="713"/>
        <end position="724"/>
    </location>
</feature>
<organism evidence="5 6">
    <name type="scientific">Aspergillus homomorphus (strain CBS 101889)</name>
    <dbReference type="NCBI Taxonomy" id="1450537"/>
    <lineage>
        <taxon>Eukaryota</taxon>
        <taxon>Fungi</taxon>
        <taxon>Dikarya</taxon>
        <taxon>Ascomycota</taxon>
        <taxon>Pezizomycotina</taxon>
        <taxon>Eurotiomycetes</taxon>
        <taxon>Eurotiomycetidae</taxon>
        <taxon>Eurotiales</taxon>
        <taxon>Aspergillaceae</taxon>
        <taxon>Aspergillus</taxon>
        <taxon>Aspergillus subgen. Circumdati</taxon>
    </lineage>
</organism>
<name>A0A395I5K8_ASPHC</name>
<reference evidence="5 6" key="1">
    <citation type="submission" date="2018-02" db="EMBL/GenBank/DDBJ databases">
        <title>The genomes of Aspergillus section Nigri reveals drivers in fungal speciation.</title>
        <authorList>
            <consortium name="DOE Joint Genome Institute"/>
            <person name="Vesth T.C."/>
            <person name="Nybo J."/>
            <person name="Theobald S."/>
            <person name="Brandl J."/>
            <person name="Frisvad J.C."/>
            <person name="Nielsen K.F."/>
            <person name="Lyhne E.K."/>
            <person name="Kogle M.E."/>
            <person name="Kuo A."/>
            <person name="Riley R."/>
            <person name="Clum A."/>
            <person name="Nolan M."/>
            <person name="Lipzen A."/>
            <person name="Salamov A."/>
            <person name="Henrissat B."/>
            <person name="Wiebenga A."/>
            <person name="De vries R.P."/>
            <person name="Grigoriev I.V."/>
            <person name="Mortensen U.H."/>
            <person name="Andersen M.R."/>
            <person name="Baker S.E."/>
        </authorList>
    </citation>
    <scope>NUCLEOTIDE SEQUENCE [LARGE SCALE GENOMIC DNA]</scope>
    <source>
        <strain evidence="5 6">CBS 101889</strain>
    </source>
</reference>
<feature type="region of interest" description="Disordered" evidence="3">
    <location>
        <begin position="1123"/>
        <end position="1192"/>
    </location>
</feature>
<dbReference type="VEuPathDB" id="FungiDB:BO97DRAFT_412117"/>
<feature type="coiled-coil region" evidence="2">
    <location>
        <begin position="643"/>
        <end position="677"/>
    </location>
</feature>
<feature type="compositionally biased region" description="Basic and acidic residues" evidence="3">
    <location>
        <begin position="904"/>
        <end position="917"/>
    </location>
</feature>
<feature type="region of interest" description="Disordered" evidence="3">
    <location>
        <begin position="82"/>
        <end position="117"/>
    </location>
</feature>
<dbReference type="RefSeq" id="XP_025553967.1">
    <property type="nucleotide sequence ID" value="XM_025696220.1"/>
</dbReference>
<evidence type="ECO:0000256" key="2">
    <source>
        <dbReference type="SAM" id="Coils"/>
    </source>
</evidence>
<dbReference type="PROSITE" id="PS50192">
    <property type="entry name" value="T_SNARE"/>
    <property type="match status" value="1"/>
</dbReference>
<dbReference type="PANTHER" id="PTHR13037:SF24">
    <property type="entry name" value="POLYCOMB PROTEIN PCL-RELATED"/>
    <property type="match status" value="1"/>
</dbReference>
<feature type="region of interest" description="Disordered" evidence="3">
    <location>
        <begin position="239"/>
        <end position="280"/>
    </location>
</feature>
<feature type="compositionally biased region" description="Basic and acidic residues" evidence="3">
    <location>
        <begin position="1323"/>
        <end position="1338"/>
    </location>
</feature>
<feature type="compositionally biased region" description="Pro residues" evidence="3">
    <location>
        <begin position="935"/>
        <end position="950"/>
    </location>
</feature>
<evidence type="ECO:0000259" key="4">
    <source>
        <dbReference type="PROSITE" id="PS50192"/>
    </source>
</evidence>
<dbReference type="EMBL" id="KZ824273">
    <property type="protein sequence ID" value="RAL14813.1"/>
    <property type="molecule type" value="Genomic_DNA"/>
</dbReference>
<evidence type="ECO:0000313" key="5">
    <source>
        <dbReference type="EMBL" id="RAL14813.1"/>
    </source>
</evidence>
<evidence type="ECO:0000313" key="6">
    <source>
        <dbReference type="Proteomes" id="UP000248961"/>
    </source>
</evidence>
<feature type="compositionally biased region" description="Polar residues" evidence="3">
    <location>
        <begin position="243"/>
        <end position="259"/>
    </location>
</feature>
<feature type="region of interest" description="Disordered" evidence="3">
    <location>
        <begin position="824"/>
        <end position="866"/>
    </location>
</feature>
<feature type="region of interest" description="Disordered" evidence="3">
    <location>
        <begin position="1323"/>
        <end position="1350"/>
    </location>
</feature>
<feature type="domain" description="T-SNARE coiled-coil homology" evidence="4">
    <location>
        <begin position="605"/>
        <end position="667"/>
    </location>
</feature>
<feature type="region of interest" description="Disordered" evidence="3">
    <location>
        <begin position="15"/>
        <end position="36"/>
    </location>
</feature>
<sequence length="1350" mass="149562">MSPLDGNAWAIKKAREKALQEQQGNGDSRTSTETAKVNQIATSIKTSITTTFTGTTLASSLKKPSNFGKLNLDGELAIPMPKPKRVRISDEAPSISFPSTPGTDDEPFTPKAKRSFTDPIRRFKKSEKAKGDPGPEFSYWEPEDRQTVLQMVRAKILRSKLSFKDLHLLGHKPPADPSHWVRVEDYLDEVSPGWRKDIEEGIAKANGTWRPPPEVKTPPNPKYPNLGIWRAQYPKNHKPCTWTGPTRESNPSTLQSSSGGIDGSPQAEQSHVDSSQSMTGQAAEYVPPMINKPSERYQVVTTQQHRTSTVAQYKPVVVDGSINVSAHQFKVVSICDPEPSKPAEYKSLVIDGSKAMNGRHSRNTSAATNRQNPCDKSEYKPLVVDGSKRMNGHHSRNTSVATIRQSESDKREYKPLIIDGSKRASVLPSSEGIEAKTRQRQSTRLEYESLIIDGSKGVAVRPSSCEPAQSYSPSLYGISRASSPFELDLRDLEHPQSHTETEACRTRQPVRYSVLSPHIALAEDDSTAASDTSLYPNPLFGGQGSEYFGMQIQDCHDPDIVTRGGYAPAPPDPQYQNTVSIGNQLASHMAEMHYHVDKAASRLNKSFEDNKNWNLDRMMKQVDEMSDIARLINSKTIMQAEILSQTQRMVKDMNAQVDSVRQEVRAMESRLSTLVRDEVRKLTMEIHGLKINTDGPHSPVQEGKPCTGLQGPDDVKSGLSESRRGSMRRRARLSGRSVLKLELQATKPTIREEKQEGEKQEEGKNEEEFQERKQDEGKQKESLTVLGSAEPVNIGTATRTSSQEIPRLSGDLLVEKVSECTLEKRVKRDVVQESNKALASSPSTGHSNGEAVNPADYPNLEPHIAATMRRPDLKEIWGFARSRNADANATTESNALKRRPQIKIKTEPAAKDVKSDHSATPVQEASPSPSAQGIPPSPPAQETPPTPSAPKTPSSAHSRQTLIKDPRDIHPALRSSGERQLVQAIDEHMKINPLAHWEDIMQMGENLPRPDSHSPIDDPNVVGGSKFGNQYLKAIERLRAENATRPEPLSAPPVLDTDHSRTGADVMTPAALYYSEKWTSSRYHSYLTDYPPGLKAKLQQGPRPSKSARLLDLDYSPEVMEYGSKVHTPTGDLRELETEPKGPPSSVKTTRSAPEKIESAPPAPNLRATKSVLEKKKRFSPKAPSLKAKKSVPEKLKITPEASRVTPTPAFTERKEIAPPLPHANKAPVGMMERREVTPTTRKIERTPSGRWERMDVATTFRSYCDPHGIADVIPDYRPGMFDNDPYAVITAPKPPRMPVELPPPKDLPPFLQAYHDGLVKTEDAPHMDQARGKRNRDASIYVPEDDDLV</sequence>
<feature type="region of interest" description="Disordered" evidence="3">
    <location>
        <begin position="690"/>
        <end position="783"/>
    </location>
</feature>
<feature type="compositionally biased region" description="Polar residues" evidence="3">
    <location>
        <begin position="832"/>
        <end position="847"/>
    </location>
</feature>
<feature type="compositionally biased region" description="Polar residues" evidence="3">
    <location>
        <begin position="363"/>
        <end position="372"/>
    </location>
</feature>
<feature type="compositionally biased region" description="Polar residues" evidence="3">
    <location>
        <begin position="266"/>
        <end position="280"/>
    </location>
</feature>
<feature type="compositionally biased region" description="Polar residues" evidence="3">
    <location>
        <begin position="918"/>
        <end position="931"/>
    </location>
</feature>